<feature type="region of interest" description="Disordered" evidence="1">
    <location>
        <begin position="156"/>
        <end position="180"/>
    </location>
</feature>
<evidence type="ECO:0000313" key="3">
    <source>
        <dbReference type="Proteomes" id="UP001642360"/>
    </source>
</evidence>
<feature type="compositionally biased region" description="Basic and acidic residues" evidence="1">
    <location>
        <begin position="168"/>
        <end position="180"/>
    </location>
</feature>
<feature type="non-terminal residue" evidence="2">
    <location>
        <position position="180"/>
    </location>
</feature>
<reference evidence="2 3" key="1">
    <citation type="submission" date="2024-02" db="EMBL/GenBank/DDBJ databases">
        <authorList>
            <person name="Vignale AGUSTIN F."/>
            <person name="Sosa J E."/>
            <person name="Modenutti C."/>
        </authorList>
    </citation>
    <scope>NUCLEOTIDE SEQUENCE [LARGE SCALE GENOMIC DNA]</scope>
</reference>
<proteinExistence type="predicted"/>
<dbReference type="InterPro" id="IPR016024">
    <property type="entry name" value="ARM-type_fold"/>
</dbReference>
<keyword evidence="3" id="KW-1185">Reference proteome</keyword>
<dbReference type="InterPro" id="IPR011989">
    <property type="entry name" value="ARM-like"/>
</dbReference>
<dbReference type="SUPFAM" id="SSF48371">
    <property type="entry name" value="ARM repeat"/>
    <property type="match status" value="1"/>
</dbReference>
<name>A0ABC8V5B8_9AQUA</name>
<dbReference type="Proteomes" id="UP001642360">
    <property type="component" value="Unassembled WGS sequence"/>
</dbReference>
<evidence type="ECO:0000313" key="2">
    <source>
        <dbReference type="EMBL" id="CAK9188017.1"/>
    </source>
</evidence>
<evidence type="ECO:0000256" key="1">
    <source>
        <dbReference type="SAM" id="MobiDB-lite"/>
    </source>
</evidence>
<accession>A0ABC8V5B8</accession>
<sequence>RAVDCGAVPILIELVNSGLERAVEVLGLLAKSKEGREGMMRFDGCVEVLATVLKNGTSRGVQYALLTMNSLCCCSEKACLEALKDGVFEICVEKLEDDNEKVRRNAKSLIQFNTQSRRITSSNGAFVLTGLLPLATSKQNAPNPNILVLPDGAQAGRGSTVGVSQASQRDKGVVDCDRSK</sequence>
<gene>
    <name evidence="2" type="ORF">ILEXP_LOCUS58641</name>
</gene>
<dbReference type="AlphaFoldDB" id="A0ABC8V5B8"/>
<organism evidence="2 3">
    <name type="scientific">Ilex paraguariensis</name>
    <name type="common">yerba mate</name>
    <dbReference type="NCBI Taxonomy" id="185542"/>
    <lineage>
        <taxon>Eukaryota</taxon>
        <taxon>Viridiplantae</taxon>
        <taxon>Streptophyta</taxon>
        <taxon>Embryophyta</taxon>
        <taxon>Tracheophyta</taxon>
        <taxon>Spermatophyta</taxon>
        <taxon>Magnoliopsida</taxon>
        <taxon>eudicotyledons</taxon>
        <taxon>Gunneridae</taxon>
        <taxon>Pentapetalae</taxon>
        <taxon>asterids</taxon>
        <taxon>campanulids</taxon>
        <taxon>Aquifoliales</taxon>
        <taxon>Aquifoliaceae</taxon>
        <taxon>Ilex</taxon>
    </lineage>
</organism>
<protein>
    <submittedName>
        <fullName evidence="2">Uncharacterized protein</fullName>
    </submittedName>
</protein>
<comment type="caution">
    <text evidence="2">The sequence shown here is derived from an EMBL/GenBank/DDBJ whole genome shotgun (WGS) entry which is preliminary data.</text>
</comment>
<dbReference type="Gene3D" id="1.25.10.10">
    <property type="entry name" value="Leucine-rich Repeat Variant"/>
    <property type="match status" value="1"/>
</dbReference>
<feature type="non-terminal residue" evidence="2">
    <location>
        <position position="1"/>
    </location>
</feature>
<dbReference type="EMBL" id="CAUOFW020010272">
    <property type="protein sequence ID" value="CAK9188017.1"/>
    <property type="molecule type" value="Genomic_DNA"/>
</dbReference>